<proteinExistence type="predicted"/>
<dbReference type="AlphaFoldDB" id="A0AAD3HLF0"/>
<keyword evidence="2" id="KW-1133">Transmembrane helix</keyword>
<dbReference type="EMBL" id="BMAR01000008">
    <property type="protein sequence ID" value="GFR44916.1"/>
    <property type="molecule type" value="Genomic_DNA"/>
</dbReference>
<keyword evidence="2" id="KW-0472">Membrane</keyword>
<feature type="region of interest" description="Disordered" evidence="1">
    <location>
        <begin position="278"/>
        <end position="306"/>
    </location>
</feature>
<keyword evidence="4" id="KW-1185">Reference proteome</keyword>
<evidence type="ECO:0000256" key="1">
    <source>
        <dbReference type="SAM" id="MobiDB-lite"/>
    </source>
</evidence>
<feature type="compositionally biased region" description="Low complexity" evidence="1">
    <location>
        <begin position="350"/>
        <end position="366"/>
    </location>
</feature>
<feature type="transmembrane region" description="Helical" evidence="2">
    <location>
        <begin position="127"/>
        <end position="146"/>
    </location>
</feature>
<feature type="compositionally biased region" description="Acidic residues" evidence="1">
    <location>
        <begin position="421"/>
        <end position="433"/>
    </location>
</feature>
<feature type="compositionally biased region" description="Low complexity" evidence="1">
    <location>
        <begin position="436"/>
        <end position="458"/>
    </location>
</feature>
<evidence type="ECO:0000313" key="3">
    <source>
        <dbReference type="EMBL" id="GFR44916.1"/>
    </source>
</evidence>
<evidence type="ECO:0000256" key="2">
    <source>
        <dbReference type="SAM" id="Phobius"/>
    </source>
</evidence>
<accession>A0AAD3HLF0</accession>
<comment type="caution">
    <text evidence="3">The sequence shown here is derived from an EMBL/GenBank/DDBJ whole genome shotgun (WGS) entry which is preliminary data.</text>
</comment>
<feature type="region of interest" description="Disordered" evidence="1">
    <location>
        <begin position="350"/>
        <end position="379"/>
    </location>
</feature>
<sequence>LGLGVAGWQLRTWSAAQLALLGADQPLPRGGSPAAAAGGAAGSSDAAAAGPAAAVGSTTAEASTSSTFSSAGPFSSLVPEPLRTAGVFEEDWKHTDKSWLLVILLARLGTLLTAAHCLLTANPATATAAATFAAVCFAASLLPAAIPHVRQLLAASSSYGNGGAAAAAKLAVPLLAADVAFLVALAPAAPPIARAVAAAAMAAGLAAAAIAAAASPRLSGLRAAAGDVATFHVVLRLPASGTLIDTTWGHRPLSGVVGGMLQEEGGKEAAATATAAAAEQDQPAGVGAAIASGGKPMHAGGEGDPQARFRPLEALLSAVVLEGLYLGERCSLTLSPDDFLSLAAAASSSASVTSSASASPSASSSPPEEEAVTAGDGDLPLSPTSVELFHNPGLVWWQSLDDLHRKMGLGAVGTAGSRRDEDEEEAEEEEEGGDGSTSSSTSPSTSSKITSSSSGSKRSPVRQGDVFWYPLGGLVSELGCRRLSTHEGAGGQQQAGRRIAGADSWGPVRVAAVSPCGQWVQLDGNVGMEMSGEAVEVEVEIVELRKGAGRPR</sequence>
<feature type="transmembrane region" description="Helical" evidence="2">
    <location>
        <begin position="192"/>
        <end position="214"/>
    </location>
</feature>
<feature type="transmembrane region" description="Helical" evidence="2">
    <location>
        <begin position="99"/>
        <end position="121"/>
    </location>
</feature>
<dbReference type="Proteomes" id="UP001054857">
    <property type="component" value="Unassembled WGS sequence"/>
</dbReference>
<name>A0AAD3HLF0_9CHLO</name>
<feature type="transmembrane region" description="Helical" evidence="2">
    <location>
        <begin position="167"/>
        <end position="186"/>
    </location>
</feature>
<organism evidence="3 4">
    <name type="scientific">Astrephomene gubernaculifera</name>
    <dbReference type="NCBI Taxonomy" id="47775"/>
    <lineage>
        <taxon>Eukaryota</taxon>
        <taxon>Viridiplantae</taxon>
        <taxon>Chlorophyta</taxon>
        <taxon>core chlorophytes</taxon>
        <taxon>Chlorophyceae</taxon>
        <taxon>CS clade</taxon>
        <taxon>Chlamydomonadales</taxon>
        <taxon>Astrephomenaceae</taxon>
        <taxon>Astrephomene</taxon>
    </lineage>
</organism>
<evidence type="ECO:0000313" key="4">
    <source>
        <dbReference type="Proteomes" id="UP001054857"/>
    </source>
</evidence>
<feature type="non-terminal residue" evidence="3">
    <location>
        <position position="1"/>
    </location>
</feature>
<keyword evidence="2" id="KW-0812">Transmembrane</keyword>
<feature type="region of interest" description="Disordered" evidence="1">
    <location>
        <begin position="412"/>
        <end position="462"/>
    </location>
</feature>
<gene>
    <name evidence="3" type="ORF">Agub_g6000</name>
</gene>
<protein>
    <submittedName>
        <fullName evidence="3">Uncharacterized protein</fullName>
    </submittedName>
</protein>
<reference evidence="3 4" key="1">
    <citation type="journal article" date="2021" name="Sci. Rep.">
        <title>Genome sequencing of the multicellular alga Astrephomene provides insights into convergent evolution of germ-soma differentiation.</title>
        <authorList>
            <person name="Yamashita S."/>
            <person name="Yamamoto K."/>
            <person name="Matsuzaki R."/>
            <person name="Suzuki S."/>
            <person name="Yamaguchi H."/>
            <person name="Hirooka S."/>
            <person name="Minakuchi Y."/>
            <person name="Miyagishima S."/>
            <person name="Kawachi M."/>
            <person name="Toyoda A."/>
            <person name="Nozaki H."/>
        </authorList>
    </citation>
    <scope>NUCLEOTIDE SEQUENCE [LARGE SCALE GENOMIC DNA]</scope>
    <source>
        <strain evidence="3 4">NIES-4017</strain>
    </source>
</reference>